<feature type="compositionally biased region" description="Basic and acidic residues" evidence="1">
    <location>
        <begin position="21"/>
        <end position="33"/>
    </location>
</feature>
<dbReference type="EMBL" id="JAMZMK010007135">
    <property type="protein sequence ID" value="KAI7745787.1"/>
    <property type="molecule type" value="Genomic_DNA"/>
</dbReference>
<reference evidence="2" key="1">
    <citation type="submission" date="2022-06" db="EMBL/GenBank/DDBJ databases">
        <title>Uncovering the hologenomic basis of an extraordinary plant invasion.</title>
        <authorList>
            <person name="Bieker V.C."/>
            <person name="Martin M.D."/>
            <person name="Gilbert T."/>
            <person name="Hodgins K."/>
            <person name="Battlay P."/>
            <person name="Petersen B."/>
            <person name="Wilson J."/>
        </authorList>
    </citation>
    <scope>NUCLEOTIDE SEQUENCE</scope>
    <source>
        <strain evidence="2">AA19_3_7</strain>
        <tissue evidence="2">Leaf</tissue>
    </source>
</reference>
<name>A0AAD5CPV7_AMBAR</name>
<evidence type="ECO:0000256" key="1">
    <source>
        <dbReference type="SAM" id="MobiDB-lite"/>
    </source>
</evidence>
<feature type="region of interest" description="Disordered" evidence="1">
    <location>
        <begin position="1"/>
        <end position="33"/>
    </location>
</feature>
<keyword evidence="3" id="KW-1185">Reference proteome</keyword>
<evidence type="ECO:0000313" key="2">
    <source>
        <dbReference type="EMBL" id="KAI7745787.1"/>
    </source>
</evidence>
<protein>
    <submittedName>
        <fullName evidence="2">Uncharacterized protein</fullName>
    </submittedName>
</protein>
<accession>A0AAD5CPV7</accession>
<gene>
    <name evidence="2" type="ORF">M8C21_021071</name>
</gene>
<organism evidence="2 3">
    <name type="scientific">Ambrosia artemisiifolia</name>
    <name type="common">Common ragweed</name>
    <dbReference type="NCBI Taxonomy" id="4212"/>
    <lineage>
        <taxon>Eukaryota</taxon>
        <taxon>Viridiplantae</taxon>
        <taxon>Streptophyta</taxon>
        <taxon>Embryophyta</taxon>
        <taxon>Tracheophyta</taxon>
        <taxon>Spermatophyta</taxon>
        <taxon>Magnoliopsida</taxon>
        <taxon>eudicotyledons</taxon>
        <taxon>Gunneridae</taxon>
        <taxon>Pentapetalae</taxon>
        <taxon>asterids</taxon>
        <taxon>campanulids</taxon>
        <taxon>Asterales</taxon>
        <taxon>Asteraceae</taxon>
        <taxon>Asteroideae</taxon>
        <taxon>Heliantheae alliance</taxon>
        <taxon>Heliantheae</taxon>
        <taxon>Ambrosia</taxon>
    </lineage>
</organism>
<comment type="caution">
    <text evidence="2">The sequence shown here is derived from an EMBL/GenBank/DDBJ whole genome shotgun (WGS) entry which is preliminary data.</text>
</comment>
<dbReference type="AlphaFoldDB" id="A0AAD5CPV7"/>
<sequence length="68" mass="7868">EHKRLSWKQKNMGNGGANITKRIEDGAKEEGGGTNEKEMIMFKMIIQMLCIMVVQAQQKEFKMMVHKK</sequence>
<dbReference type="Proteomes" id="UP001206925">
    <property type="component" value="Unassembled WGS sequence"/>
</dbReference>
<proteinExistence type="predicted"/>
<feature type="non-terminal residue" evidence="2">
    <location>
        <position position="1"/>
    </location>
</feature>
<feature type="non-terminal residue" evidence="2">
    <location>
        <position position="68"/>
    </location>
</feature>
<evidence type="ECO:0000313" key="3">
    <source>
        <dbReference type="Proteomes" id="UP001206925"/>
    </source>
</evidence>